<reference evidence="1 2" key="1">
    <citation type="submission" date="2015-12" db="EMBL/GenBank/DDBJ databases">
        <authorList>
            <person name="Shamseldin A."/>
            <person name="Moawad H."/>
            <person name="Abd El-Rahim W.M."/>
            <person name="Sadowsky M.J."/>
        </authorList>
    </citation>
    <scope>NUCLEOTIDE SEQUENCE [LARGE SCALE GENOMIC DNA]</scope>
    <source>
        <strain evidence="1 2">WF1</strain>
    </source>
</reference>
<organism evidence="1 2">
    <name type="scientific">Methyloprofundus sedimenti</name>
    <dbReference type="NCBI Taxonomy" id="1420851"/>
    <lineage>
        <taxon>Bacteria</taxon>
        <taxon>Pseudomonadati</taxon>
        <taxon>Pseudomonadota</taxon>
        <taxon>Gammaproteobacteria</taxon>
        <taxon>Methylococcales</taxon>
        <taxon>Methylococcaceae</taxon>
        <taxon>Methyloprofundus</taxon>
    </lineage>
</organism>
<evidence type="ECO:0000313" key="2">
    <source>
        <dbReference type="Proteomes" id="UP000191980"/>
    </source>
</evidence>
<proteinExistence type="predicted"/>
<protein>
    <submittedName>
        <fullName evidence="1">Uncharacterized protein</fullName>
    </submittedName>
</protein>
<dbReference type="AlphaFoldDB" id="A0A1V8M1M8"/>
<name>A0A1V8M1M8_9GAMM</name>
<accession>A0A1V8M1M8</accession>
<dbReference type="EMBL" id="LPUF01000003">
    <property type="protein sequence ID" value="OQK15469.1"/>
    <property type="molecule type" value="Genomic_DNA"/>
</dbReference>
<evidence type="ECO:0000313" key="1">
    <source>
        <dbReference type="EMBL" id="OQK15469.1"/>
    </source>
</evidence>
<gene>
    <name evidence="1" type="ORF">AU255_14665</name>
</gene>
<dbReference type="Proteomes" id="UP000191980">
    <property type="component" value="Unassembled WGS sequence"/>
</dbReference>
<keyword evidence="2" id="KW-1185">Reference proteome</keyword>
<sequence length="80" mass="9065">MDSIHAAHSLPTLSGLATHEVHRFNNRMNGFKNKNGIRLCKKIQTLLEGFFWPIDNGRLMGDLSYSFPEADSKIHQVGRV</sequence>
<comment type="caution">
    <text evidence="1">The sequence shown here is derived from an EMBL/GenBank/DDBJ whole genome shotgun (WGS) entry which is preliminary data.</text>
</comment>